<keyword evidence="3" id="KW-0949">S-adenosyl-L-methionine</keyword>
<dbReference type="EMBL" id="JAOZYB010000074">
    <property type="protein sequence ID" value="MEB3961007.1"/>
    <property type="molecule type" value="Genomic_DNA"/>
</dbReference>
<dbReference type="Pfam" id="PF02547">
    <property type="entry name" value="Queuosine_synth"/>
    <property type="match status" value="1"/>
</dbReference>
<keyword evidence="1" id="KW-0963">Cytoplasm</keyword>
<sequence length="360" mass="38320">MTLALRVPEELSARVPAERRGPGRDRSSVRLLVSRGTEVAHRRFAELPGELRAGDLLVVNTSPTLAAAVDGVLGHARVVVHFSTRGDDGRWAVELRDPDGRGTTHPRAGGPAGAQVSLPGGSRLVYDEPVAADSGRLWWARVEGDVPALLRRHGRAIRYAYTERDQPLSAYQTVFALPYADGEGSAEMPSAARPFTEAMVARLVSRGVQFAPITLHTGVASAEAHEPPYGERFEVPGASARLINAARAGGGRVVAVGTTAVRAVESAVGADGAVRAARGWTGLVVTPERGVRAVDGLLTGLHEPAASHLLMLEAIAGRAAVSRTYEEAVRGLYLWHEFGDVHLILPEERPHAVRCEGNRA</sequence>
<dbReference type="Proteomes" id="UP001352223">
    <property type="component" value="Unassembled WGS sequence"/>
</dbReference>
<evidence type="ECO:0000256" key="4">
    <source>
        <dbReference type="ARBA" id="ARBA00022785"/>
    </source>
</evidence>
<gene>
    <name evidence="6" type="ORF">OKJ48_12240</name>
</gene>
<dbReference type="RefSeq" id="WP_324768208.1">
    <property type="nucleotide sequence ID" value="NZ_BAAATS010000001.1"/>
</dbReference>
<dbReference type="PANTHER" id="PTHR30307">
    <property type="entry name" value="S-ADENOSYLMETHIONINE:TRNA RIBOSYLTRANSFERASE-ISOMERASE"/>
    <property type="match status" value="1"/>
</dbReference>
<accession>A0ABU6CA06</accession>
<protein>
    <submittedName>
        <fullName evidence="6">S-adenosylmethionine:tRNA ribosyltransferase-isomerase</fullName>
    </submittedName>
</protein>
<dbReference type="Gene3D" id="2.40.10.240">
    <property type="entry name" value="QueA-like"/>
    <property type="match status" value="1"/>
</dbReference>
<reference evidence="6 7" key="1">
    <citation type="submission" date="2022-10" db="EMBL/GenBank/DDBJ databases">
        <authorList>
            <person name="Xie J."/>
            <person name="Shen N."/>
        </authorList>
    </citation>
    <scope>NUCLEOTIDE SEQUENCE [LARGE SCALE GENOMIC DNA]</scope>
    <source>
        <strain evidence="6 7">DSM 41681</strain>
    </source>
</reference>
<evidence type="ECO:0000256" key="1">
    <source>
        <dbReference type="ARBA" id="ARBA00022490"/>
    </source>
</evidence>
<dbReference type="InterPro" id="IPR003699">
    <property type="entry name" value="QueA"/>
</dbReference>
<evidence type="ECO:0000256" key="3">
    <source>
        <dbReference type="ARBA" id="ARBA00022691"/>
    </source>
</evidence>
<dbReference type="SUPFAM" id="SSF111337">
    <property type="entry name" value="QueA-like"/>
    <property type="match status" value="1"/>
</dbReference>
<dbReference type="InterPro" id="IPR036100">
    <property type="entry name" value="QueA_sf"/>
</dbReference>
<keyword evidence="7" id="KW-1185">Reference proteome</keyword>
<evidence type="ECO:0000313" key="6">
    <source>
        <dbReference type="EMBL" id="MEB3961007.1"/>
    </source>
</evidence>
<dbReference type="InterPro" id="IPR042119">
    <property type="entry name" value="QueA_dom2"/>
</dbReference>
<keyword evidence="4" id="KW-0671">Queuosine biosynthesis</keyword>
<evidence type="ECO:0000256" key="5">
    <source>
        <dbReference type="SAM" id="MobiDB-lite"/>
    </source>
</evidence>
<keyword evidence="2" id="KW-0808">Transferase</keyword>
<dbReference type="InterPro" id="IPR042118">
    <property type="entry name" value="QueA_dom1"/>
</dbReference>
<organism evidence="6 7">
    <name type="scientific">Streptomyces kunmingensis</name>
    <dbReference type="NCBI Taxonomy" id="68225"/>
    <lineage>
        <taxon>Bacteria</taxon>
        <taxon>Bacillati</taxon>
        <taxon>Actinomycetota</taxon>
        <taxon>Actinomycetes</taxon>
        <taxon>Kitasatosporales</taxon>
        <taxon>Streptomycetaceae</taxon>
        <taxon>Streptomyces</taxon>
    </lineage>
</organism>
<name>A0ABU6CA06_9ACTN</name>
<evidence type="ECO:0000256" key="2">
    <source>
        <dbReference type="ARBA" id="ARBA00022679"/>
    </source>
</evidence>
<dbReference type="Gene3D" id="3.40.1780.10">
    <property type="entry name" value="QueA-like"/>
    <property type="match status" value="1"/>
</dbReference>
<proteinExistence type="predicted"/>
<comment type="caution">
    <text evidence="6">The sequence shown here is derived from an EMBL/GenBank/DDBJ whole genome shotgun (WGS) entry which is preliminary data.</text>
</comment>
<feature type="region of interest" description="Disordered" evidence="5">
    <location>
        <begin position="96"/>
        <end position="115"/>
    </location>
</feature>
<dbReference type="PANTHER" id="PTHR30307:SF0">
    <property type="entry name" value="S-ADENOSYLMETHIONINE:TRNA RIBOSYLTRANSFERASE-ISOMERASE"/>
    <property type="match status" value="1"/>
</dbReference>
<evidence type="ECO:0000313" key="7">
    <source>
        <dbReference type="Proteomes" id="UP001352223"/>
    </source>
</evidence>